<feature type="region of interest" description="Disordered" evidence="1">
    <location>
        <begin position="302"/>
        <end position="345"/>
    </location>
</feature>
<dbReference type="Proteomes" id="UP001530315">
    <property type="component" value="Unassembled WGS sequence"/>
</dbReference>
<keyword evidence="2" id="KW-0472">Membrane</keyword>
<keyword evidence="2" id="KW-0812">Transmembrane</keyword>
<feature type="region of interest" description="Disordered" evidence="1">
    <location>
        <begin position="233"/>
        <end position="283"/>
    </location>
</feature>
<keyword evidence="4" id="KW-1185">Reference proteome</keyword>
<comment type="caution">
    <text evidence="3">The sequence shown here is derived from an EMBL/GenBank/DDBJ whole genome shotgun (WGS) entry which is preliminary data.</text>
</comment>
<protein>
    <submittedName>
        <fullName evidence="3">Uncharacterized protein</fullName>
    </submittedName>
</protein>
<feature type="compositionally biased region" description="Polar residues" evidence="1">
    <location>
        <begin position="274"/>
        <end position="283"/>
    </location>
</feature>
<evidence type="ECO:0000256" key="2">
    <source>
        <dbReference type="SAM" id="Phobius"/>
    </source>
</evidence>
<feature type="transmembrane region" description="Helical" evidence="2">
    <location>
        <begin position="194"/>
        <end position="216"/>
    </location>
</feature>
<gene>
    <name evidence="3" type="ORF">ACHAW5_000052</name>
</gene>
<accession>A0ABD3MJD4</accession>
<evidence type="ECO:0000256" key="1">
    <source>
        <dbReference type="SAM" id="MobiDB-lite"/>
    </source>
</evidence>
<evidence type="ECO:0000313" key="3">
    <source>
        <dbReference type="EMBL" id="KAL3764013.1"/>
    </source>
</evidence>
<dbReference type="AlphaFoldDB" id="A0ABD3MJD4"/>
<name>A0ABD3MJD4_9STRA</name>
<feature type="compositionally biased region" description="Basic and acidic residues" evidence="1">
    <location>
        <begin position="256"/>
        <end position="265"/>
    </location>
</feature>
<keyword evidence="2" id="KW-1133">Transmembrane helix</keyword>
<sequence length="345" mass="37789">MERIHIIKPSDDGGGCKFGWHPKTLAFFITAALGLSIMSALDCKFLEVDLGFTPKKYNTDSLGFSFWSYAAPDGRCLTYAESKKSGFLSSGGGGDIYTNSFISNDTSWTISRILAVVGSVFGSFALISSWVNVFKHEPCLIDVLAYTTITASMSECSKFGLFLGNDLCNSPDYWHDVESNEFYGSEGCRLDRGAIMSICSISAYIFSMTLAVGFAARPKNDDAAKFETASLPSWMASEPGEPGSSAKAQAPPVVPEDSRTMDRSSVEGYAWSRSAPSTIRSRSNANCSPQLIVLQKIKTEQAHNEDQFDEAPLRSSMSRQHYPPPANKVPRKYDDMSTLTWDPGY</sequence>
<feature type="transmembrane region" description="Helical" evidence="2">
    <location>
        <begin position="113"/>
        <end position="131"/>
    </location>
</feature>
<reference evidence="3 4" key="1">
    <citation type="submission" date="2024-10" db="EMBL/GenBank/DDBJ databases">
        <title>Updated reference genomes for cyclostephanoid diatoms.</title>
        <authorList>
            <person name="Roberts W.R."/>
            <person name="Alverson A.J."/>
        </authorList>
    </citation>
    <scope>NUCLEOTIDE SEQUENCE [LARGE SCALE GENOMIC DNA]</scope>
    <source>
        <strain evidence="3 4">AJA276-08</strain>
    </source>
</reference>
<evidence type="ECO:0000313" key="4">
    <source>
        <dbReference type="Proteomes" id="UP001530315"/>
    </source>
</evidence>
<proteinExistence type="predicted"/>
<dbReference type="EMBL" id="JALLAZ020001785">
    <property type="protein sequence ID" value="KAL3764013.1"/>
    <property type="molecule type" value="Genomic_DNA"/>
</dbReference>
<organism evidence="3 4">
    <name type="scientific">Stephanodiscus triporus</name>
    <dbReference type="NCBI Taxonomy" id="2934178"/>
    <lineage>
        <taxon>Eukaryota</taxon>
        <taxon>Sar</taxon>
        <taxon>Stramenopiles</taxon>
        <taxon>Ochrophyta</taxon>
        <taxon>Bacillariophyta</taxon>
        <taxon>Coscinodiscophyceae</taxon>
        <taxon>Thalassiosirophycidae</taxon>
        <taxon>Stephanodiscales</taxon>
        <taxon>Stephanodiscaceae</taxon>
        <taxon>Stephanodiscus</taxon>
    </lineage>
</organism>